<evidence type="ECO:0000256" key="7">
    <source>
        <dbReference type="ARBA" id="ARBA00022771"/>
    </source>
</evidence>
<dbReference type="Gene3D" id="3.30.40.10">
    <property type="entry name" value="Zinc/RING finger domain, C3HC4 (zinc finger)"/>
    <property type="match status" value="1"/>
</dbReference>
<dbReference type="GO" id="GO:0005634">
    <property type="term" value="C:nucleus"/>
    <property type="evidence" value="ECO:0007669"/>
    <property type="project" value="UniProtKB-SubCell"/>
</dbReference>
<feature type="compositionally biased region" description="Basic and acidic residues" evidence="12">
    <location>
        <begin position="202"/>
        <end position="211"/>
    </location>
</feature>
<evidence type="ECO:0000256" key="8">
    <source>
        <dbReference type="ARBA" id="ARBA00022786"/>
    </source>
</evidence>
<feature type="compositionally biased region" description="Polar residues" evidence="12">
    <location>
        <begin position="180"/>
        <end position="201"/>
    </location>
</feature>
<feature type="region of interest" description="Disordered" evidence="12">
    <location>
        <begin position="506"/>
        <end position="525"/>
    </location>
</feature>
<keyword evidence="5" id="KW-0479">Metal-binding</keyword>
<evidence type="ECO:0000256" key="5">
    <source>
        <dbReference type="ARBA" id="ARBA00022723"/>
    </source>
</evidence>
<comment type="subcellular location">
    <subcellularLocation>
        <location evidence="2">Nucleus</location>
    </subcellularLocation>
</comment>
<dbReference type="GO" id="GO:0006302">
    <property type="term" value="P:double-strand break repair"/>
    <property type="evidence" value="ECO:0007669"/>
    <property type="project" value="TreeGrafter"/>
</dbReference>
<dbReference type="PANTHER" id="PTHR23328:SF2">
    <property type="entry name" value="E3 UBIQUITIN-PROTEIN LIGASE RNF169"/>
    <property type="match status" value="1"/>
</dbReference>
<keyword evidence="4" id="KW-0808">Transferase</keyword>
<keyword evidence="9" id="KW-0862">Zinc</keyword>
<evidence type="ECO:0000313" key="15">
    <source>
        <dbReference type="Proteomes" id="UP001066276"/>
    </source>
</evidence>
<dbReference type="SMART" id="SM00184">
    <property type="entry name" value="RING"/>
    <property type="match status" value="1"/>
</dbReference>
<comment type="caution">
    <text evidence="14">The sequence shown here is derived from an EMBL/GenBank/DDBJ whole genome shotgun (WGS) entry which is preliminary data.</text>
</comment>
<dbReference type="PANTHER" id="PTHR23328">
    <property type="entry name" value="RING-TYPE DOMAIN-CONTAINING PROTEIN"/>
    <property type="match status" value="1"/>
</dbReference>
<evidence type="ECO:0000259" key="13">
    <source>
        <dbReference type="PROSITE" id="PS50089"/>
    </source>
</evidence>
<dbReference type="InterPro" id="IPR051657">
    <property type="entry name" value="RNF168/RNF169_E3_ubiq-ligase"/>
</dbReference>
<evidence type="ECO:0000256" key="4">
    <source>
        <dbReference type="ARBA" id="ARBA00022679"/>
    </source>
</evidence>
<dbReference type="SUPFAM" id="SSF57850">
    <property type="entry name" value="RING/U-box"/>
    <property type="match status" value="1"/>
</dbReference>
<dbReference type="GO" id="GO:0008270">
    <property type="term" value="F:zinc ion binding"/>
    <property type="evidence" value="ECO:0007669"/>
    <property type="project" value="UniProtKB-KW"/>
</dbReference>
<evidence type="ECO:0000256" key="11">
    <source>
        <dbReference type="PROSITE-ProRule" id="PRU00175"/>
    </source>
</evidence>
<feature type="domain" description="RING-type" evidence="13">
    <location>
        <begin position="39"/>
        <end position="78"/>
    </location>
</feature>
<gene>
    <name evidence="14" type="ORF">NDU88_008571</name>
</gene>
<dbReference type="GO" id="GO:0061630">
    <property type="term" value="F:ubiquitin protein ligase activity"/>
    <property type="evidence" value="ECO:0007669"/>
    <property type="project" value="UniProtKB-EC"/>
</dbReference>
<dbReference type="AlphaFoldDB" id="A0AAV7NYC3"/>
<evidence type="ECO:0000313" key="14">
    <source>
        <dbReference type="EMBL" id="KAJ1120401.1"/>
    </source>
</evidence>
<feature type="region of interest" description="Disordered" evidence="12">
    <location>
        <begin position="246"/>
        <end position="278"/>
    </location>
</feature>
<protein>
    <recommendedName>
        <fullName evidence="3">RING-type E3 ubiquitin transferase</fullName>
        <ecNumber evidence="3">2.3.2.27</ecNumber>
    </recommendedName>
</protein>
<sequence>MAAVSRGRGDCGSVAAAASGRGEASESGLEPLSREEAACPLCLDVLLRPVTMPCRHSMCLSCFQRAVGLASLCCPLCRTRVSNWARQRSRDKSLVDPELWERVRRSFPERCRQREQEEESGAPPQAALGEFIFRAPVQISKPGELREEYEGQLKKFSDNLSDSENEEPFRGRTAHRSAFISKSSGHTIASLTGNENQAERSQSCDDAVKDRSKNRRKALPGSKTKISLGVNSSIAGVLLSTENNRSFSAPDFISDKRPSGSLIPMPQKPERSISPESNDSISEELNHFKPIVCSPCTPPKRLPNGKVLRPPIIKSTPRNLRRNLQSPTSYEASPRVLQKWDVIFQDRQTKKTLSQGTLTSSPTISGEDIPATDWSKKKSLPVNKELHDECEQNAGTSVLHLISSERDGRSKSRENSKALIPKDHAFLLPNTVPQKPSENSQCCSDTEVPAKSDLDVSQIRRVECRRCPMASQLVVERQTGSLPLAKTKGKRQSRQQNNCLVKMQNGTCGVGTERPPSQRHGRKRRCKTKHLEQRESLKRLKQVTNESPLLVDDLLRTEECKLRQEEQDRKLAFRLQRVLNSEIHTINRRRGSEDEYLLRSNSTTRAST</sequence>
<evidence type="ECO:0000256" key="9">
    <source>
        <dbReference type="ARBA" id="ARBA00022833"/>
    </source>
</evidence>
<evidence type="ECO:0000256" key="3">
    <source>
        <dbReference type="ARBA" id="ARBA00012483"/>
    </source>
</evidence>
<accession>A0AAV7NYC3</accession>
<dbReference type="Proteomes" id="UP001066276">
    <property type="component" value="Chromosome 8"/>
</dbReference>
<evidence type="ECO:0000256" key="2">
    <source>
        <dbReference type="ARBA" id="ARBA00004123"/>
    </source>
</evidence>
<dbReference type="GO" id="GO:0031491">
    <property type="term" value="F:nucleosome binding"/>
    <property type="evidence" value="ECO:0007669"/>
    <property type="project" value="TreeGrafter"/>
</dbReference>
<feature type="region of interest" description="Disordered" evidence="12">
    <location>
        <begin position="156"/>
        <end position="224"/>
    </location>
</feature>
<dbReference type="Pfam" id="PF13923">
    <property type="entry name" value="zf-C3HC4_2"/>
    <property type="match status" value="1"/>
</dbReference>
<keyword evidence="10" id="KW-0539">Nucleus</keyword>
<keyword evidence="8" id="KW-0833">Ubl conjugation pathway</keyword>
<keyword evidence="15" id="KW-1185">Reference proteome</keyword>
<name>A0AAV7NYC3_PLEWA</name>
<organism evidence="14 15">
    <name type="scientific">Pleurodeles waltl</name>
    <name type="common">Iberian ribbed newt</name>
    <dbReference type="NCBI Taxonomy" id="8319"/>
    <lineage>
        <taxon>Eukaryota</taxon>
        <taxon>Metazoa</taxon>
        <taxon>Chordata</taxon>
        <taxon>Craniata</taxon>
        <taxon>Vertebrata</taxon>
        <taxon>Euteleostomi</taxon>
        <taxon>Amphibia</taxon>
        <taxon>Batrachia</taxon>
        <taxon>Caudata</taxon>
        <taxon>Salamandroidea</taxon>
        <taxon>Salamandridae</taxon>
        <taxon>Pleurodelinae</taxon>
        <taxon>Pleurodeles</taxon>
    </lineage>
</organism>
<dbReference type="EC" id="2.3.2.27" evidence="3"/>
<dbReference type="InterPro" id="IPR001841">
    <property type="entry name" value="Znf_RING"/>
</dbReference>
<evidence type="ECO:0000256" key="6">
    <source>
        <dbReference type="ARBA" id="ARBA00022763"/>
    </source>
</evidence>
<keyword evidence="6" id="KW-0227">DNA damage</keyword>
<evidence type="ECO:0000256" key="10">
    <source>
        <dbReference type="ARBA" id="ARBA00023242"/>
    </source>
</evidence>
<dbReference type="PROSITE" id="PS50089">
    <property type="entry name" value="ZF_RING_2"/>
    <property type="match status" value="1"/>
</dbReference>
<evidence type="ECO:0000256" key="1">
    <source>
        <dbReference type="ARBA" id="ARBA00000900"/>
    </source>
</evidence>
<dbReference type="InterPro" id="IPR013083">
    <property type="entry name" value="Znf_RING/FYVE/PHD"/>
</dbReference>
<comment type="catalytic activity">
    <reaction evidence="1">
        <text>S-ubiquitinyl-[E2 ubiquitin-conjugating enzyme]-L-cysteine + [acceptor protein]-L-lysine = [E2 ubiquitin-conjugating enzyme]-L-cysteine + N(6)-ubiquitinyl-[acceptor protein]-L-lysine.</text>
        <dbReference type="EC" id="2.3.2.27"/>
    </reaction>
</comment>
<dbReference type="EMBL" id="JANPWB010000012">
    <property type="protein sequence ID" value="KAJ1120401.1"/>
    <property type="molecule type" value="Genomic_DNA"/>
</dbReference>
<proteinExistence type="predicted"/>
<dbReference type="GO" id="GO:0035861">
    <property type="term" value="C:site of double-strand break"/>
    <property type="evidence" value="ECO:0007669"/>
    <property type="project" value="TreeGrafter"/>
</dbReference>
<reference evidence="14" key="1">
    <citation type="journal article" date="2022" name="bioRxiv">
        <title>Sequencing and chromosome-scale assembly of the giantPleurodeles waltlgenome.</title>
        <authorList>
            <person name="Brown T."/>
            <person name="Elewa A."/>
            <person name="Iarovenko S."/>
            <person name="Subramanian E."/>
            <person name="Araus A.J."/>
            <person name="Petzold A."/>
            <person name="Susuki M."/>
            <person name="Suzuki K.-i.T."/>
            <person name="Hayashi T."/>
            <person name="Toyoda A."/>
            <person name="Oliveira C."/>
            <person name="Osipova E."/>
            <person name="Leigh N.D."/>
            <person name="Simon A."/>
            <person name="Yun M.H."/>
        </authorList>
    </citation>
    <scope>NUCLEOTIDE SEQUENCE</scope>
    <source>
        <strain evidence="14">20211129_DDA</strain>
        <tissue evidence="14">Liver</tissue>
    </source>
</reference>
<evidence type="ECO:0000256" key="12">
    <source>
        <dbReference type="SAM" id="MobiDB-lite"/>
    </source>
</evidence>
<keyword evidence="7 11" id="KW-0863">Zinc-finger</keyword>